<dbReference type="AlphaFoldDB" id="A0A6G1EE75"/>
<dbReference type="Proteomes" id="UP000479710">
    <property type="component" value="Unassembled WGS sequence"/>
</dbReference>
<feature type="domain" description="Disease resistance N-terminal" evidence="6">
    <location>
        <begin position="13"/>
        <end position="89"/>
    </location>
</feature>
<keyword evidence="3" id="KW-0677">Repeat</keyword>
<dbReference type="Gene3D" id="1.20.5.4130">
    <property type="match status" value="1"/>
</dbReference>
<evidence type="ECO:0000259" key="6">
    <source>
        <dbReference type="Pfam" id="PF18052"/>
    </source>
</evidence>
<evidence type="ECO:0000256" key="1">
    <source>
        <dbReference type="ARBA" id="ARBA00008894"/>
    </source>
</evidence>
<dbReference type="OrthoDB" id="693804at2759"/>
<comment type="caution">
    <text evidence="7">The sequence shown here is derived from an EMBL/GenBank/DDBJ whole genome shotgun (WGS) entry which is preliminary data.</text>
</comment>
<dbReference type="Pfam" id="PF18052">
    <property type="entry name" value="Rx_N"/>
    <property type="match status" value="1"/>
</dbReference>
<evidence type="ECO:0000313" key="8">
    <source>
        <dbReference type="Proteomes" id="UP000479710"/>
    </source>
</evidence>
<name>A0A6G1EE75_9ORYZ</name>
<accession>A0A6G1EE75</accession>
<keyword evidence="2" id="KW-0433">Leucine-rich repeat</keyword>
<dbReference type="EMBL" id="SPHZ02000003">
    <property type="protein sequence ID" value="KAF0923405.1"/>
    <property type="molecule type" value="Genomic_DNA"/>
</dbReference>
<protein>
    <recommendedName>
        <fullName evidence="6">Disease resistance N-terminal domain-containing protein</fullName>
    </recommendedName>
</protein>
<sequence>MPIGEAVMSAFTQALFNKVVAAASSELKFPQNIAVELQNLSCSLWTIQAHVEDAEERQMNDKAARSWLTRFKDVAYEMDDLLDEHAAESSDPN</sequence>
<gene>
    <name evidence="7" type="ORF">E2562_006309</name>
</gene>
<keyword evidence="8" id="KW-1185">Reference proteome</keyword>
<proteinExistence type="inferred from homology"/>
<dbReference type="InterPro" id="IPR041118">
    <property type="entry name" value="Rx_N"/>
</dbReference>
<dbReference type="GO" id="GO:0006952">
    <property type="term" value="P:defense response"/>
    <property type="evidence" value="ECO:0007669"/>
    <property type="project" value="UniProtKB-KW"/>
</dbReference>
<evidence type="ECO:0000256" key="5">
    <source>
        <dbReference type="ARBA" id="ARBA00022821"/>
    </source>
</evidence>
<dbReference type="GO" id="GO:0000166">
    <property type="term" value="F:nucleotide binding"/>
    <property type="evidence" value="ECO:0007669"/>
    <property type="project" value="UniProtKB-KW"/>
</dbReference>
<evidence type="ECO:0000256" key="2">
    <source>
        <dbReference type="ARBA" id="ARBA00022614"/>
    </source>
</evidence>
<evidence type="ECO:0000256" key="4">
    <source>
        <dbReference type="ARBA" id="ARBA00022741"/>
    </source>
</evidence>
<keyword evidence="4" id="KW-0547">Nucleotide-binding</keyword>
<evidence type="ECO:0000313" key="7">
    <source>
        <dbReference type="EMBL" id="KAF0923405.1"/>
    </source>
</evidence>
<comment type="similarity">
    <text evidence="1">Belongs to the disease resistance NB-LRR family.</text>
</comment>
<keyword evidence="5" id="KW-0611">Plant defense</keyword>
<reference evidence="7 8" key="1">
    <citation type="submission" date="2019-11" db="EMBL/GenBank/DDBJ databases">
        <title>Whole genome sequence of Oryza granulata.</title>
        <authorList>
            <person name="Li W."/>
        </authorList>
    </citation>
    <scope>NUCLEOTIDE SEQUENCE [LARGE SCALE GENOMIC DNA]</scope>
    <source>
        <strain evidence="8">cv. Menghai</strain>
        <tissue evidence="7">Leaf</tissue>
    </source>
</reference>
<organism evidence="7 8">
    <name type="scientific">Oryza meyeriana var. granulata</name>
    <dbReference type="NCBI Taxonomy" id="110450"/>
    <lineage>
        <taxon>Eukaryota</taxon>
        <taxon>Viridiplantae</taxon>
        <taxon>Streptophyta</taxon>
        <taxon>Embryophyta</taxon>
        <taxon>Tracheophyta</taxon>
        <taxon>Spermatophyta</taxon>
        <taxon>Magnoliopsida</taxon>
        <taxon>Liliopsida</taxon>
        <taxon>Poales</taxon>
        <taxon>Poaceae</taxon>
        <taxon>BOP clade</taxon>
        <taxon>Oryzoideae</taxon>
        <taxon>Oryzeae</taxon>
        <taxon>Oryzinae</taxon>
        <taxon>Oryza</taxon>
        <taxon>Oryza meyeriana</taxon>
    </lineage>
</organism>
<evidence type="ECO:0000256" key="3">
    <source>
        <dbReference type="ARBA" id="ARBA00022737"/>
    </source>
</evidence>